<evidence type="ECO:0000256" key="1">
    <source>
        <dbReference type="ARBA" id="ARBA00001947"/>
    </source>
</evidence>
<dbReference type="InterPro" id="IPR013149">
    <property type="entry name" value="ADH-like_C"/>
</dbReference>
<dbReference type="FunFam" id="3.90.180.10:FF:000004">
    <property type="entry name" value="probable cinnamyl alcohol dehydrogenase"/>
    <property type="match status" value="1"/>
</dbReference>
<keyword evidence="4 6" id="KW-0862">Zinc</keyword>
<sequence length="658" mass="71748">MEGRKVTGWAARDSSGILSPYSFHLRKTGPEDVVFKVLYCGVDHTDLHQIRNEIHSTTYPLVPGHEVVGKVIEVGSEVKKFGVGDVVGVGCMVGSCGECVRCKTNREQYCNNMVFTYNAIYKDGSFTQGGFSSAMVVHQNYVVSIPEKLAPEQAAPLLCAGVTAYSPLKQFMGSKKAIKAGILGLGGVGHLGVLIAKAMGHHVTVISSSDKKREEALSDLGADCFLVSSNLAEMDKLRNSLDYILDTVPANHQLQDYLPLLDVEGKIFVVGAVPEPLQFSASGLILGKASISGSFIGSIQETQEILDFWVEKGLKTMIEVVKMDYVNKAFERMEKNDVRYRFVLDVAGSNLEKVIGWAARDSSGILSPYSFHLRKTSPEDVVFKVLYCGVDHSDLHQIRNEAHYTTYPLVGSEVKKFGVGDIVGVGCMVGSCGECTRCKTNREQYCNNMVFTYNAIYKDGSFTQGGFSSTMVVHQNYVVNIPEKLAPEQAAPLLCAGVTAYSPLKQFMGSKKAIKAGILGLGGVGHLGVLIAKAMGHHVTVISSSNKKRVEALTDLGADCFLVSSNSAEMDKFKNSLDYILDTVPVNHKIQDYLPLLDVEGKILMVGAVPEPLQFSASGLILVEKPLLQTYRKVLFYVNIWQPAYTESQTKRLDGTII</sequence>
<dbReference type="Proteomes" id="UP001206925">
    <property type="component" value="Unassembled WGS sequence"/>
</dbReference>
<proteinExistence type="inferred from homology"/>
<evidence type="ECO:0000256" key="6">
    <source>
        <dbReference type="RuleBase" id="RU361277"/>
    </source>
</evidence>
<organism evidence="8 9">
    <name type="scientific">Ambrosia artemisiifolia</name>
    <name type="common">Common ragweed</name>
    <dbReference type="NCBI Taxonomy" id="4212"/>
    <lineage>
        <taxon>Eukaryota</taxon>
        <taxon>Viridiplantae</taxon>
        <taxon>Streptophyta</taxon>
        <taxon>Embryophyta</taxon>
        <taxon>Tracheophyta</taxon>
        <taxon>Spermatophyta</taxon>
        <taxon>Magnoliopsida</taxon>
        <taxon>eudicotyledons</taxon>
        <taxon>Gunneridae</taxon>
        <taxon>Pentapetalae</taxon>
        <taxon>asterids</taxon>
        <taxon>campanulids</taxon>
        <taxon>Asterales</taxon>
        <taxon>Asteraceae</taxon>
        <taxon>Asteroideae</taxon>
        <taxon>Heliantheae alliance</taxon>
        <taxon>Heliantheae</taxon>
        <taxon>Ambrosia</taxon>
    </lineage>
</organism>
<dbReference type="EMBL" id="JAMZMK010006196">
    <property type="protein sequence ID" value="KAI7750151.1"/>
    <property type="molecule type" value="Genomic_DNA"/>
</dbReference>
<dbReference type="InterPro" id="IPR011032">
    <property type="entry name" value="GroES-like_sf"/>
</dbReference>
<comment type="caution">
    <text evidence="8">The sequence shown here is derived from an EMBL/GenBank/DDBJ whole genome shotgun (WGS) entry which is preliminary data.</text>
</comment>
<keyword evidence="3 6" id="KW-0479">Metal-binding</keyword>
<keyword evidence="5" id="KW-0560">Oxidoreductase</keyword>
<keyword evidence="9" id="KW-1185">Reference proteome</keyword>
<comment type="cofactor">
    <cofactor evidence="1 6">
        <name>Zn(2+)</name>
        <dbReference type="ChEBI" id="CHEBI:29105"/>
    </cofactor>
</comment>
<dbReference type="Pfam" id="PF08240">
    <property type="entry name" value="ADH_N"/>
    <property type="match status" value="2"/>
</dbReference>
<dbReference type="InterPro" id="IPR020843">
    <property type="entry name" value="ER"/>
</dbReference>
<evidence type="ECO:0000256" key="2">
    <source>
        <dbReference type="ARBA" id="ARBA00008072"/>
    </source>
</evidence>
<name>A0AAD5CXM7_AMBAR</name>
<dbReference type="PROSITE" id="PS00059">
    <property type="entry name" value="ADH_ZINC"/>
    <property type="match status" value="1"/>
</dbReference>
<dbReference type="Gene3D" id="3.90.180.10">
    <property type="entry name" value="Medium-chain alcohol dehydrogenases, catalytic domain"/>
    <property type="match status" value="2"/>
</dbReference>
<evidence type="ECO:0000256" key="3">
    <source>
        <dbReference type="ARBA" id="ARBA00022723"/>
    </source>
</evidence>
<dbReference type="GO" id="GO:0009809">
    <property type="term" value="P:lignin biosynthetic process"/>
    <property type="evidence" value="ECO:0007669"/>
    <property type="project" value="UniProtKB-ARBA"/>
</dbReference>
<dbReference type="PANTHER" id="PTHR42683">
    <property type="entry name" value="ALDEHYDE REDUCTASE"/>
    <property type="match status" value="1"/>
</dbReference>
<dbReference type="SUPFAM" id="SSF50129">
    <property type="entry name" value="GroES-like"/>
    <property type="match status" value="2"/>
</dbReference>
<dbReference type="InterPro" id="IPR002328">
    <property type="entry name" value="ADH_Zn_CS"/>
</dbReference>
<dbReference type="SUPFAM" id="SSF51735">
    <property type="entry name" value="NAD(P)-binding Rossmann-fold domains"/>
    <property type="match status" value="2"/>
</dbReference>
<accession>A0AAD5CXM7</accession>
<dbReference type="CDD" id="cd05283">
    <property type="entry name" value="CAD1"/>
    <property type="match status" value="2"/>
</dbReference>
<protein>
    <recommendedName>
        <fullName evidence="7">Enoyl reductase (ER) domain-containing protein</fullName>
    </recommendedName>
</protein>
<evidence type="ECO:0000313" key="9">
    <source>
        <dbReference type="Proteomes" id="UP001206925"/>
    </source>
</evidence>
<evidence type="ECO:0000259" key="7">
    <source>
        <dbReference type="SMART" id="SM00829"/>
    </source>
</evidence>
<dbReference type="FunFam" id="3.40.50.720:FF:000022">
    <property type="entry name" value="Cinnamyl alcohol dehydrogenase"/>
    <property type="match status" value="2"/>
</dbReference>
<evidence type="ECO:0000256" key="4">
    <source>
        <dbReference type="ARBA" id="ARBA00022833"/>
    </source>
</evidence>
<dbReference type="GO" id="GO:0008270">
    <property type="term" value="F:zinc ion binding"/>
    <property type="evidence" value="ECO:0007669"/>
    <property type="project" value="InterPro"/>
</dbReference>
<gene>
    <name evidence="8" type="ORF">M8C21_002113</name>
</gene>
<evidence type="ECO:0000313" key="8">
    <source>
        <dbReference type="EMBL" id="KAI7750151.1"/>
    </source>
</evidence>
<dbReference type="Pfam" id="PF00107">
    <property type="entry name" value="ADH_zinc_N"/>
    <property type="match status" value="2"/>
</dbReference>
<reference evidence="8" key="1">
    <citation type="submission" date="2022-06" db="EMBL/GenBank/DDBJ databases">
        <title>Uncovering the hologenomic basis of an extraordinary plant invasion.</title>
        <authorList>
            <person name="Bieker V.C."/>
            <person name="Martin M.D."/>
            <person name="Gilbert T."/>
            <person name="Hodgins K."/>
            <person name="Battlay P."/>
            <person name="Petersen B."/>
            <person name="Wilson J."/>
        </authorList>
    </citation>
    <scope>NUCLEOTIDE SEQUENCE</scope>
    <source>
        <strain evidence="8">AA19_3_7</strain>
        <tissue evidence="8">Leaf</tissue>
    </source>
</reference>
<comment type="similarity">
    <text evidence="2 6">Belongs to the zinc-containing alcohol dehydrogenase family.</text>
</comment>
<evidence type="ECO:0000256" key="5">
    <source>
        <dbReference type="ARBA" id="ARBA00023002"/>
    </source>
</evidence>
<dbReference type="FunFam" id="3.90.180.10:FF:000100">
    <property type="entry name" value="Putative cinnamyl alcohol dehydrogenase 6"/>
    <property type="match status" value="1"/>
</dbReference>
<feature type="domain" description="Enoyl reductase (ER)" evidence="7">
    <location>
        <begin position="16"/>
        <end position="344"/>
    </location>
</feature>
<dbReference type="InterPro" id="IPR047109">
    <property type="entry name" value="CAD-like"/>
</dbReference>
<dbReference type="InterPro" id="IPR013154">
    <property type="entry name" value="ADH-like_N"/>
</dbReference>
<dbReference type="Gene3D" id="3.40.50.720">
    <property type="entry name" value="NAD(P)-binding Rossmann-like Domain"/>
    <property type="match status" value="2"/>
</dbReference>
<dbReference type="SMART" id="SM00829">
    <property type="entry name" value="PKS_ER"/>
    <property type="match status" value="1"/>
</dbReference>
<dbReference type="InterPro" id="IPR036291">
    <property type="entry name" value="NAD(P)-bd_dom_sf"/>
</dbReference>
<dbReference type="GO" id="GO:0016616">
    <property type="term" value="F:oxidoreductase activity, acting on the CH-OH group of donors, NAD or NADP as acceptor"/>
    <property type="evidence" value="ECO:0007669"/>
    <property type="project" value="InterPro"/>
</dbReference>
<dbReference type="AlphaFoldDB" id="A0AAD5CXM7"/>